<dbReference type="AlphaFoldDB" id="A0A2R5EXV1"/>
<evidence type="ECO:0000313" key="2">
    <source>
        <dbReference type="EMBL" id="GBG08643.1"/>
    </source>
</evidence>
<comment type="caution">
    <text evidence="2">The sequence shown here is derived from an EMBL/GenBank/DDBJ whole genome shotgun (WGS) entry which is preliminary data.</text>
</comment>
<dbReference type="EMBL" id="BDQX01000171">
    <property type="protein sequence ID" value="GBG08643.1"/>
    <property type="molecule type" value="Genomic_DNA"/>
</dbReference>
<dbReference type="Proteomes" id="UP000245202">
    <property type="component" value="Unassembled WGS sequence"/>
</dbReference>
<sequence>MNVLKFKKLFTIVIMAMFILSLSACGRTEKVKHIEAFVIETSEKNDEGYFETSGYKKVNSVTVIEEGEKHIRTEIRMIEDIFDIEGNYMKTEAIYSKAYQSNLSFTDEGFEHREELVKPSTILIPDEKWERFKMQDLTEEQQSAVEEHVRALTEGMK</sequence>
<keyword evidence="1" id="KW-0732">Signal</keyword>
<reference evidence="2 3" key="1">
    <citation type="submission" date="2017-08" db="EMBL/GenBank/DDBJ databases">
        <title>Substantial Increase in Enzyme Production by Combined Drug-Resistance Mutations in Paenibacillus agaridevorans.</title>
        <authorList>
            <person name="Tanaka Y."/>
            <person name="Funane K."/>
            <person name="Hosaka T."/>
            <person name="Shiwa Y."/>
            <person name="Fujita N."/>
            <person name="Miyazaki T."/>
            <person name="Yoshikawa H."/>
            <person name="Murakami K."/>
            <person name="Kasahara K."/>
            <person name="Inaoka T."/>
            <person name="Hiraga Y."/>
            <person name="Ochi K."/>
        </authorList>
    </citation>
    <scope>NUCLEOTIDE SEQUENCE [LARGE SCALE GENOMIC DNA]</scope>
    <source>
        <strain evidence="2 3">T-3040</strain>
    </source>
</reference>
<gene>
    <name evidence="2" type="ORF">PAT3040_03231</name>
</gene>
<evidence type="ECO:0008006" key="4">
    <source>
        <dbReference type="Google" id="ProtNLM"/>
    </source>
</evidence>
<organism evidence="2 3">
    <name type="scientific">Paenibacillus agaridevorans</name>
    <dbReference type="NCBI Taxonomy" id="171404"/>
    <lineage>
        <taxon>Bacteria</taxon>
        <taxon>Bacillati</taxon>
        <taxon>Bacillota</taxon>
        <taxon>Bacilli</taxon>
        <taxon>Bacillales</taxon>
        <taxon>Paenibacillaceae</taxon>
        <taxon>Paenibacillus</taxon>
    </lineage>
</organism>
<protein>
    <recommendedName>
        <fullName evidence="4">Lipoprotein</fullName>
    </recommendedName>
</protein>
<name>A0A2R5EXV1_9BACL</name>
<keyword evidence="3" id="KW-1185">Reference proteome</keyword>
<feature type="chain" id="PRO_5015332216" description="Lipoprotein" evidence="1">
    <location>
        <begin position="27"/>
        <end position="157"/>
    </location>
</feature>
<accession>A0A2R5EXV1</accession>
<evidence type="ECO:0000313" key="3">
    <source>
        <dbReference type="Proteomes" id="UP000245202"/>
    </source>
</evidence>
<dbReference type="PROSITE" id="PS51257">
    <property type="entry name" value="PROKAR_LIPOPROTEIN"/>
    <property type="match status" value="1"/>
</dbReference>
<evidence type="ECO:0000256" key="1">
    <source>
        <dbReference type="SAM" id="SignalP"/>
    </source>
</evidence>
<feature type="signal peptide" evidence="1">
    <location>
        <begin position="1"/>
        <end position="26"/>
    </location>
</feature>
<proteinExistence type="predicted"/>